<keyword evidence="1" id="KW-0175">Coiled coil</keyword>
<accession>A0A5S5AXJ5</accession>
<comment type="caution">
    <text evidence="2">The sequence shown here is derived from an EMBL/GenBank/DDBJ whole genome shotgun (WGS) entry which is preliminary data.</text>
</comment>
<reference evidence="2 3" key="1">
    <citation type="submission" date="2019-07" db="EMBL/GenBank/DDBJ databases">
        <title>Genomic Encyclopedia of Type Strains, Phase I: the one thousand microbial genomes (KMG-I) project.</title>
        <authorList>
            <person name="Kyrpides N."/>
        </authorList>
    </citation>
    <scope>NUCLEOTIDE SEQUENCE [LARGE SCALE GENOMIC DNA]</scope>
    <source>
        <strain evidence="2 3">DSM 16647</strain>
    </source>
</reference>
<dbReference type="OrthoDB" id="9851970at2"/>
<dbReference type="EMBL" id="VNHO01000003">
    <property type="protein sequence ID" value="TYP58580.1"/>
    <property type="molecule type" value="Genomic_DNA"/>
</dbReference>
<dbReference type="RefSeq" id="WP_148866183.1">
    <property type="nucleotide sequence ID" value="NZ_VNHO01000003.1"/>
</dbReference>
<evidence type="ECO:0000313" key="3">
    <source>
        <dbReference type="Proteomes" id="UP000322294"/>
    </source>
</evidence>
<keyword evidence="3" id="KW-1185">Reference proteome</keyword>
<protein>
    <recommendedName>
        <fullName evidence="4">FlgN protein</fullName>
    </recommendedName>
</protein>
<evidence type="ECO:0000313" key="2">
    <source>
        <dbReference type="EMBL" id="TYP58580.1"/>
    </source>
</evidence>
<evidence type="ECO:0000256" key="1">
    <source>
        <dbReference type="SAM" id="Coils"/>
    </source>
</evidence>
<evidence type="ECO:0008006" key="4">
    <source>
        <dbReference type="Google" id="ProtNLM"/>
    </source>
</evidence>
<name>A0A5S5AXJ5_9FIRM</name>
<proteinExistence type="predicted"/>
<organism evidence="2 3">
    <name type="scientific">Thermosediminibacter litoriperuensis</name>
    <dbReference type="NCBI Taxonomy" id="291989"/>
    <lineage>
        <taxon>Bacteria</taxon>
        <taxon>Bacillati</taxon>
        <taxon>Bacillota</taxon>
        <taxon>Clostridia</taxon>
        <taxon>Thermosediminibacterales</taxon>
        <taxon>Thermosediminibacteraceae</taxon>
        <taxon>Thermosediminibacter</taxon>
    </lineage>
</organism>
<dbReference type="AlphaFoldDB" id="A0A5S5AXJ5"/>
<gene>
    <name evidence="2" type="ORF">LZ11_00426</name>
</gene>
<sequence>MESEIKYGRLIELLKKKKDTLENIKKLTTEMIRVLENKNHEELTGLLSLRREAMNESGKIDDEILRETRGRENFALILKESEAVFHVNEIRRNLNELKALDDELNEKARNIFDELEQKIDEYYRAKEAYIKYRNLFEGSSPQYGFFIDQKK</sequence>
<feature type="coiled-coil region" evidence="1">
    <location>
        <begin position="87"/>
        <end position="125"/>
    </location>
</feature>
<dbReference type="Proteomes" id="UP000322294">
    <property type="component" value="Unassembled WGS sequence"/>
</dbReference>